<dbReference type="EMBL" id="MPTB01000001">
    <property type="protein sequence ID" value="OMD53787.1"/>
    <property type="molecule type" value="Genomic_DNA"/>
</dbReference>
<sequence length="87" mass="9993">MQRTVIGTGLELLITFLAAYPLSKGNSVFKGRTRYVRGRARARASYSAYAELVNQMYYVQQMGPVFHYISDLLHFVQHTTSKTPVYR</sequence>
<evidence type="ECO:0000313" key="1">
    <source>
        <dbReference type="EMBL" id="OMD53787.1"/>
    </source>
</evidence>
<accession>A0ABX3HUE1</accession>
<dbReference type="Proteomes" id="UP000187412">
    <property type="component" value="Unassembled WGS sequence"/>
</dbReference>
<reference evidence="1 2" key="1">
    <citation type="submission" date="2016-10" db="EMBL/GenBank/DDBJ databases">
        <title>Paenibacillus species isolates.</title>
        <authorList>
            <person name="Beno S.M."/>
        </authorList>
    </citation>
    <scope>NUCLEOTIDE SEQUENCE [LARGE SCALE GENOMIC DNA]</scope>
    <source>
        <strain evidence="1 2">FSL H7-0744</strain>
    </source>
</reference>
<keyword evidence="2" id="KW-1185">Reference proteome</keyword>
<evidence type="ECO:0000313" key="2">
    <source>
        <dbReference type="Proteomes" id="UP000187412"/>
    </source>
</evidence>
<name>A0ABX3HUE1_PAEBO</name>
<gene>
    <name evidence="1" type="ORF">BSK56_01165</name>
</gene>
<comment type="caution">
    <text evidence="1">The sequence shown here is derived from an EMBL/GenBank/DDBJ whole genome shotgun (WGS) entry which is preliminary data.</text>
</comment>
<proteinExistence type="predicted"/>
<protein>
    <submittedName>
        <fullName evidence="1">Uncharacterized protein</fullName>
    </submittedName>
</protein>
<organism evidence="1 2">
    <name type="scientific">Paenibacillus borealis</name>
    <dbReference type="NCBI Taxonomy" id="160799"/>
    <lineage>
        <taxon>Bacteria</taxon>
        <taxon>Bacillati</taxon>
        <taxon>Bacillota</taxon>
        <taxon>Bacilli</taxon>
        <taxon>Bacillales</taxon>
        <taxon>Paenibacillaceae</taxon>
        <taxon>Paenibacillus</taxon>
    </lineage>
</organism>